<dbReference type="PROSITE" id="PS01124">
    <property type="entry name" value="HTH_ARAC_FAMILY_2"/>
    <property type="match status" value="1"/>
</dbReference>
<dbReference type="InterPro" id="IPR011110">
    <property type="entry name" value="Reg_prop"/>
</dbReference>
<dbReference type="InterPro" id="IPR018062">
    <property type="entry name" value="HTH_AraC-typ_CS"/>
</dbReference>
<keyword evidence="3 7" id="KW-0597">Phosphoprotein</keyword>
<dbReference type="InterPro" id="IPR011006">
    <property type="entry name" value="CheY-like_superfamily"/>
</dbReference>
<evidence type="ECO:0000256" key="1">
    <source>
        <dbReference type="ARBA" id="ARBA00000085"/>
    </source>
</evidence>
<dbReference type="SMART" id="SM00388">
    <property type="entry name" value="HisKA"/>
    <property type="match status" value="1"/>
</dbReference>
<dbReference type="Proteomes" id="UP000319204">
    <property type="component" value="Unassembled WGS sequence"/>
</dbReference>
<dbReference type="Pfam" id="PF07495">
    <property type="entry name" value="Y_Y_Y"/>
    <property type="match status" value="1"/>
</dbReference>
<dbReference type="SMART" id="SM00342">
    <property type="entry name" value="HTH_ARAC"/>
    <property type="match status" value="1"/>
</dbReference>
<keyword evidence="8" id="KW-0472">Membrane</keyword>
<dbReference type="GO" id="GO:0000155">
    <property type="term" value="F:phosphorelay sensor kinase activity"/>
    <property type="evidence" value="ECO:0007669"/>
    <property type="project" value="InterPro"/>
</dbReference>
<evidence type="ECO:0000256" key="6">
    <source>
        <dbReference type="ARBA" id="ARBA00023163"/>
    </source>
</evidence>
<dbReference type="InterPro" id="IPR003594">
    <property type="entry name" value="HATPase_dom"/>
</dbReference>
<dbReference type="InterPro" id="IPR001789">
    <property type="entry name" value="Sig_transdc_resp-reg_receiver"/>
</dbReference>
<dbReference type="Gene3D" id="2.60.40.10">
    <property type="entry name" value="Immunoglobulins"/>
    <property type="match status" value="1"/>
</dbReference>
<gene>
    <name evidence="12" type="ORF">FOT42_011825</name>
</gene>
<evidence type="ECO:0000256" key="5">
    <source>
        <dbReference type="ARBA" id="ARBA00023125"/>
    </source>
</evidence>
<dbReference type="Gene3D" id="2.130.10.10">
    <property type="entry name" value="YVTN repeat-like/Quinoprotein amine dehydrogenase"/>
    <property type="match status" value="2"/>
</dbReference>
<comment type="catalytic activity">
    <reaction evidence="1">
        <text>ATP + protein L-histidine = ADP + protein N-phospho-L-histidine.</text>
        <dbReference type="EC" id="2.7.13.3"/>
    </reaction>
</comment>
<keyword evidence="4" id="KW-0805">Transcription regulation</keyword>
<feature type="transmembrane region" description="Helical" evidence="8">
    <location>
        <begin position="760"/>
        <end position="778"/>
    </location>
</feature>
<dbReference type="InterPro" id="IPR005467">
    <property type="entry name" value="His_kinase_dom"/>
</dbReference>
<feature type="transmembrane region" description="Helical" evidence="8">
    <location>
        <begin position="890"/>
        <end position="910"/>
    </location>
</feature>
<dbReference type="InterPro" id="IPR011623">
    <property type="entry name" value="7TMR_DISM_rcpt_extracell_dom1"/>
</dbReference>
<dbReference type="InterPro" id="IPR036890">
    <property type="entry name" value="HATPase_C_sf"/>
</dbReference>
<dbReference type="SUPFAM" id="SSF55874">
    <property type="entry name" value="ATPase domain of HSP90 chaperone/DNA topoisomerase II/histidine kinase"/>
    <property type="match status" value="1"/>
</dbReference>
<evidence type="ECO:0000256" key="8">
    <source>
        <dbReference type="SAM" id="Phobius"/>
    </source>
</evidence>
<dbReference type="InterPro" id="IPR018060">
    <property type="entry name" value="HTH_AraC"/>
</dbReference>
<evidence type="ECO:0000256" key="3">
    <source>
        <dbReference type="ARBA" id="ARBA00022553"/>
    </source>
</evidence>
<dbReference type="FunFam" id="1.10.287.130:FF:000045">
    <property type="entry name" value="Two-component system sensor histidine kinase/response regulator"/>
    <property type="match status" value="1"/>
</dbReference>
<evidence type="ECO:0000259" key="11">
    <source>
        <dbReference type="PROSITE" id="PS50110"/>
    </source>
</evidence>
<evidence type="ECO:0000313" key="13">
    <source>
        <dbReference type="Proteomes" id="UP000319204"/>
    </source>
</evidence>
<evidence type="ECO:0000256" key="4">
    <source>
        <dbReference type="ARBA" id="ARBA00023015"/>
    </source>
</evidence>
<dbReference type="PROSITE" id="PS50109">
    <property type="entry name" value="HIS_KIN"/>
    <property type="match status" value="1"/>
</dbReference>
<dbReference type="CDD" id="cd00082">
    <property type="entry name" value="HisKA"/>
    <property type="match status" value="1"/>
</dbReference>
<feature type="transmembrane region" description="Helical" evidence="8">
    <location>
        <begin position="793"/>
        <end position="813"/>
    </location>
</feature>
<feature type="transmembrane region" description="Helical" evidence="8">
    <location>
        <begin position="833"/>
        <end position="850"/>
    </location>
</feature>
<dbReference type="RefSeq" id="WP_192938384.1">
    <property type="nucleotide sequence ID" value="NZ_VNIK02000007.1"/>
</dbReference>
<dbReference type="Pfam" id="PF12833">
    <property type="entry name" value="HTH_18"/>
    <property type="match status" value="1"/>
</dbReference>
<dbReference type="SMART" id="SM00387">
    <property type="entry name" value="HATPase_c"/>
    <property type="match status" value="1"/>
</dbReference>
<protein>
    <recommendedName>
        <fullName evidence="2">histidine kinase</fullName>
        <ecNumber evidence="2">2.7.13.3</ecNumber>
    </recommendedName>
</protein>
<dbReference type="SUPFAM" id="SSF46689">
    <property type="entry name" value="Homeodomain-like"/>
    <property type="match status" value="1"/>
</dbReference>
<evidence type="ECO:0000256" key="7">
    <source>
        <dbReference type="PROSITE-ProRule" id="PRU00169"/>
    </source>
</evidence>
<dbReference type="Pfam" id="PF07695">
    <property type="entry name" value="7TMR-DISM_7TM"/>
    <property type="match status" value="1"/>
</dbReference>
<dbReference type="InterPro" id="IPR011123">
    <property type="entry name" value="Y_Y_Y"/>
</dbReference>
<dbReference type="SUPFAM" id="SSF52172">
    <property type="entry name" value="CheY-like"/>
    <property type="match status" value="1"/>
</dbReference>
<accession>A0A5N5IQL2</accession>
<dbReference type="PROSITE" id="PS50110">
    <property type="entry name" value="RESPONSE_REGULATORY"/>
    <property type="match status" value="1"/>
</dbReference>
<name>A0A5N5IQL2_9FLAO</name>
<organism evidence="12 13">
    <name type="scientific">Flagellimonas hadalis</name>
    <dbReference type="NCBI Taxonomy" id="2597517"/>
    <lineage>
        <taxon>Bacteria</taxon>
        <taxon>Pseudomonadati</taxon>
        <taxon>Bacteroidota</taxon>
        <taxon>Flavobacteriia</taxon>
        <taxon>Flavobacteriales</taxon>
        <taxon>Flavobacteriaceae</taxon>
        <taxon>Flagellimonas</taxon>
    </lineage>
</organism>
<dbReference type="Pfam" id="PF02518">
    <property type="entry name" value="HATPase_c"/>
    <property type="match status" value="1"/>
</dbReference>
<dbReference type="SUPFAM" id="SSF47384">
    <property type="entry name" value="Homodimeric domain of signal transducing histidine kinase"/>
    <property type="match status" value="1"/>
</dbReference>
<dbReference type="PANTHER" id="PTHR43547:SF2">
    <property type="entry name" value="HYBRID SIGNAL TRANSDUCTION HISTIDINE KINASE C"/>
    <property type="match status" value="1"/>
</dbReference>
<dbReference type="GO" id="GO:0043565">
    <property type="term" value="F:sequence-specific DNA binding"/>
    <property type="evidence" value="ECO:0007669"/>
    <property type="project" value="InterPro"/>
</dbReference>
<evidence type="ECO:0000259" key="9">
    <source>
        <dbReference type="PROSITE" id="PS01124"/>
    </source>
</evidence>
<dbReference type="EMBL" id="VNIK02000007">
    <property type="protein sequence ID" value="KAB5487638.1"/>
    <property type="molecule type" value="Genomic_DNA"/>
</dbReference>
<dbReference type="Gene3D" id="1.10.10.60">
    <property type="entry name" value="Homeodomain-like"/>
    <property type="match status" value="1"/>
</dbReference>
<feature type="domain" description="Response regulatory" evidence="11">
    <location>
        <begin position="1218"/>
        <end position="1333"/>
    </location>
</feature>
<keyword evidence="8" id="KW-0812">Transmembrane</keyword>
<dbReference type="Gene3D" id="3.30.565.10">
    <property type="entry name" value="Histidine kinase-like ATPase, C-terminal domain"/>
    <property type="match status" value="1"/>
</dbReference>
<dbReference type="InterPro" id="IPR003661">
    <property type="entry name" value="HisK_dim/P_dom"/>
</dbReference>
<dbReference type="InterPro" id="IPR020449">
    <property type="entry name" value="Tscrpt_reg_AraC-type_HTH"/>
</dbReference>
<dbReference type="GO" id="GO:0003700">
    <property type="term" value="F:DNA-binding transcription factor activity"/>
    <property type="evidence" value="ECO:0007669"/>
    <property type="project" value="InterPro"/>
</dbReference>
<reference evidence="12" key="1">
    <citation type="submission" date="2019-10" db="EMBL/GenBank/DDBJ databases">
        <title>Muricauda hadale sp. nov., a piezophilic bacterium isolated from hadopelagic water of the Mariana Trench.</title>
        <authorList>
            <person name="Wei Y."/>
        </authorList>
    </citation>
    <scope>NUCLEOTIDE SEQUENCE [LARGE SCALE GENOMIC DNA]</scope>
    <source>
        <strain evidence="12">MT-229</strain>
    </source>
</reference>
<keyword evidence="6" id="KW-0804">Transcription</keyword>
<dbReference type="CDD" id="cd17574">
    <property type="entry name" value="REC_OmpR"/>
    <property type="match status" value="1"/>
</dbReference>
<feature type="transmembrane region" description="Helical" evidence="8">
    <location>
        <begin position="862"/>
        <end position="883"/>
    </location>
</feature>
<proteinExistence type="predicted"/>
<evidence type="ECO:0000313" key="12">
    <source>
        <dbReference type="EMBL" id="KAB5487638.1"/>
    </source>
</evidence>
<feature type="domain" description="Histidine kinase" evidence="10">
    <location>
        <begin position="974"/>
        <end position="1186"/>
    </location>
</feature>
<dbReference type="PANTHER" id="PTHR43547">
    <property type="entry name" value="TWO-COMPONENT HISTIDINE KINASE"/>
    <property type="match status" value="1"/>
</dbReference>
<dbReference type="Pfam" id="PF00072">
    <property type="entry name" value="Response_reg"/>
    <property type="match status" value="1"/>
</dbReference>
<feature type="modified residue" description="4-aspartylphosphate" evidence="7">
    <location>
        <position position="1266"/>
    </location>
</feature>
<dbReference type="SUPFAM" id="SSF63829">
    <property type="entry name" value="Calcium-dependent phosphotriesterase"/>
    <property type="match status" value="3"/>
</dbReference>
<dbReference type="SMART" id="SM00448">
    <property type="entry name" value="REC"/>
    <property type="match status" value="1"/>
</dbReference>
<dbReference type="InterPro" id="IPR009057">
    <property type="entry name" value="Homeodomain-like_sf"/>
</dbReference>
<dbReference type="InterPro" id="IPR013783">
    <property type="entry name" value="Ig-like_fold"/>
</dbReference>
<dbReference type="EC" id="2.7.13.3" evidence="2"/>
<comment type="caution">
    <text evidence="12">The sequence shown here is derived from an EMBL/GenBank/DDBJ whole genome shotgun (WGS) entry which is preliminary data.</text>
</comment>
<dbReference type="InterPro" id="IPR015943">
    <property type="entry name" value="WD40/YVTN_repeat-like_dom_sf"/>
</dbReference>
<sequence length="1465" mass="165913">MQGQLLFNNLTVDDGLSQNSVVGIAQDSTGYLWLATLNGLNRYSGTDFVHYEKQFAYTIHPMFSKPGGLYVDRQDRLWIVIAGKLELYRPKTNDFRRIPSFSDVTKIHQAQNLDLYIGTYGKGVFKIDAETKDTLLLPKPEKTTITALDFHEFDKKIWMACNEGIYAYDPLSNLMETVSIEGIPALNYSALEHTRDSTLWLGTSNKGLFYQSPGHDGFLPFKHKELPENLIISSLLVDSKDQLWVGTYGNGAYLYNPANKSVVNFKKERRTSFAVQYNDLPFVYEDGTEVIWIGSDGMGAYYYDPYLFKFNVLTNDQLPYDVDVGMVRSIASDPQGNIWIGTSGNGLTLINTETDNYVTYNTDNSPLSSNRVVSLMHDGTDLWIGYAGAGLNIREPSGKYLSFPKIKTYNIYGIVKKSNTESWLCTEHHGLVLFDKYNGTIEQFNTQNSKLTTDNIRTIEKGNDSIWWMGTEEKGLFRLSMATKEISPINEIPDKVKSLYFDDGILWIGTNGNGLKKYDTATGETLHFSIEQGLSDNVVYGILADDKDNLWLSSNKGITQFNTKDFKVTNHNDQVYLQFNEFNTGAYHKDKEGNLYFGGIKGINWFRPNHIKTNPYRPKTVITNIKVFNDTRSLSEEIPLKHTQNTITFTFASLQFSQPKLNHYKYRLVGYDDDWVLAGNNNEVRYTNLSPGTYSFQVVSSNYDRLWGDEPATYNFEIEQPWHFTNMATAVFTTFILQGCFIAIGLFMLLLYFRLRKQDYLLYGIYILLFAAYFFLRIDLELQTGLFWTDSDSIYYFLTPIIFLVTGIFIAFVNSFAEIREHHPGFSKEIQRFALFTYVVAAVAFLYLLLTKDFTLVKDHLNLVLLPLHLYAMYAVVRAFIVVKSPLRYYILLGNIFLIGFSMVGVYYGSKNAFSGGAEGNNVFGFYSFNISQMGVFLEMIVFSLGLGHKFYLVEIEKDKIQRTDELKTKLYTDISHEIRTPLTLISGPIEHQLGRKGLSQEDKKELSLIKDNAQRLLGLVNQMLDLSMIDSGHLKLKVEKGDLRGVLVQLVEAFAYIAKEKNITITSEFGKMDDAWFDRDVVEKIVSNLLSNAVKYAPKGSQVLVNARKEQDSLVLSTVNNTNGMEIEDLGKLFNRFHQNNAASEGVGVGLALVRELVSLSQGSIIAHNIGENMIQFTLTLPIIQSAYGSNGLDKVIAPRNKTVLGQTTKKGTKKTSLLLVDDDTDILAYLVSIFKNDYTILKARNGKEGVETAMDQLPDLIISDIMMPVQNGIELCKIIKNDELTSHIPVVLLTAKAGEENQLRGLETGADAYVTKPFSPTVLKVRVEKLLENRIRLQQHYSKTFKVDPGLVPTKTETEFLGRLQQVLDKNITTPDFTSEKFSQLMHMSRSQLHKKLHAVTGMSTTEFVRTQRINLAKELLAESDASISEIAYQVGFNTPSYFNKCFKEIVGCTPIEYLSKQV</sequence>
<dbReference type="Gene3D" id="3.40.50.2300">
    <property type="match status" value="1"/>
</dbReference>
<dbReference type="InterPro" id="IPR036097">
    <property type="entry name" value="HisK_dim/P_sf"/>
</dbReference>
<dbReference type="Pfam" id="PF00512">
    <property type="entry name" value="HisKA"/>
    <property type="match status" value="1"/>
</dbReference>
<dbReference type="Pfam" id="PF07494">
    <property type="entry name" value="Reg_prop"/>
    <property type="match status" value="3"/>
</dbReference>
<evidence type="ECO:0000256" key="2">
    <source>
        <dbReference type="ARBA" id="ARBA00012438"/>
    </source>
</evidence>
<keyword evidence="5" id="KW-0238">DNA-binding</keyword>
<feature type="domain" description="HTH araC/xylS-type" evidence="9">
    <location>
        <begin position="1364"/>
        <end position="1463"/>
    </location>
</feature>
<feature type="transmembrane region" description="Helical" evidence="8">
    <location>
        <begin position="730"/>
        <end position="753"/>
    </location>
</feature>
<dbReference type="PRINTS" id="PR00032">
    <property type="entry name" value="HTHARAC"/>
</dbReference>
<dbReference type="Gene3D" id="1.10.287.130">
    <property type="match status" value="1"/>
</dbReference>
<keyword evidence="13" id="KW-1185">Reference proteome</keyword>
<evidence type="ECO:0000259" key="10">
    <source>
        <dbReference type="PROSITE" id="PS50109"/>
    </source>
</evidence>
<keyword evidence="8" id="KW-1133">Transmembrane helix</keyword>
<dbReference type="PROSITE" id="PS00041">
    <property type="entry name" value="HTH_ARAC_FAMILY_1"/>
    <property type="match status" value="1"/>
</dbReference>